<evidence type="ECO:0000256" key="1">
    <source>
        <dbReference type="ARBA" id="ARBA00010396"/>
    </source>
</evidence>
<evidence type="ECO:0000313" key="9">
    <source>
        <dbReference type="EMBL" id="TWJ15431.1"/>
    </source>
</evidence>
<keyword evidence="2 7" id="KW-0963">Cytoplasm</keyword>
<evidence type="ECO:0000256" key="5">
    <source>
        <dbReference type="ARBA" id="ARBA00022679"/>
    </source>
</evidence>
<feature type="binding site" evidence="7">
    <location>
        <begin position="42"/>
        <end position="44"/>
    </location>
    <ligand>
        <name>S-adenosyl-L-methionine</name>
        <dbReference type="ChEBI" id="CHEBI:59789"/>
    </ligand>
</feature>
<evidence type="ECO:0000256" key="7">
    <source>
        <dbReference type="HAMAP-Rule" id="MF_01007"/>
    </source>
</evidence>
<dbReference type="Proteomes" id="UP000321617">
    <property type="component" value="Unassembled WGS sequence"/>
</dbReference>
<dbReference type="InterPro" id="IPR002903">
    <property type="entry name" value="RsmH"/>
</dbReference>
<dbReference type="HAMAP" id="MF_01007">
    <property type="entry name" value="16SrRNA_methyltr_H"/>
    <property type="match status" value="1"/>
</dbReference>
<sequence length="341" mass="36797">MTQYGAPHEAHIPVFLDRVCELLAPALARPGAVAVDATLGAGGHTEALLSSHPALTVLGVDRDRDALALAGGRLARFGERFVPVHAVYDRIPDVLAERDIPGVDGVLFDLGVSSMQLDVAGRGFAYAQDAPLDMRMDQSTGPTAEDVVNGYDERELSRILRLYGEERFAPRIAKAIVKRRKESAIRSSRELVELVREAVPAAARRRGGNPAKRTFQALRIEVNAELDVLRRAVPAALDALLPGGRIVVLSYHSLEDRIVKRELAARTTSSAPPGLPIDLPGTEPTMRLISKGALPPSEDEIAANPRAASAKLRAAEALPTDTESPDTPYHDRRRSLGEDDT</sequence>
<keyword evidence="6 7" id="KW-0949">S-adenosyl-L-methionine</keyword>
<dbReference type="PIRSF" id="PIRSF004486">
    <property type="entry name" value="MraW"/>
    <property type="match status" value="1"/>
</dbReference>
<dbReference type="RefSeq" id="WP_147134102.1">
    <property type="nucleotide sequence ID" value="NZ_BAABIJ010000001.1"/>
</dbReference>
<dbReference type="FunFam" id="1.10.150.170:FF:000001">
    <property type="entry name" value="Ribosomal RNA small subunit methyltransferase H"/>
    <property type="match status" value="1"/>
</dbReference>
<keyword evidence="3 7" id="KW-0698">rRNA processing</keyword>
<feature type="compositionally biased region" description="Low complexity" evidence="8">
    <location>
        <begin position="302"/>
        <end position="319"/>
    </location>
</feature>
<feature type="binding site" evidence="7">
    <location>
        <position position="116"/>
    </location>
    <ligand>
        <name>S-adenosyl-L-methionine</name>
        <dbReference type="ChEBI" id="CHEBI:59789"/>
    </ligand>
</feature>
<dbReference type="OrthoDB" id="9806637at2"/>
<feature type="binding site" evidence="7">
    <location>
        <position position="61"/>
    </location>
    <ligand>
        <name>S-adenosyl-L-methionine</name>
        <dbReference type="ChEBI" id="CHEBI:59789"/>
    </ligand>
</feature>
<dbReference type="SUPFAM" id="SSF53335">
    <property type="entry name" value="S-adenosyl-L-methionine-dependent methyltransferases"/>
    <property type="match status" value="1"/>
</dbReference>
<dbReference type="AlphaFoldDB" id="A0A562VC89"/>
<dbReference type="GO" id="GO:0070475">
    <property type="term" value="P:rRNA base methylation"/>
    <property type="evidence" value="ECO:0007669"/>
    <property type="project" value="UniProtKB-UniRule"/>
</dbReference>
<evidence type="ECO:0000313" key="10">
    <source>
        <dbReference type="Proteomes" id="UP000321617"/>
    </source>
</evidence>
<gene>
    <name evidence="7" type="primary">rsmH</name>
    <name evidence="9" type="ORF">LX16_1136</name>
</gene>
<dbReference type="NCBIfam" id="TIGR00006">
    <property type="entry name" value="16S rRNA (cytosine(1402)-N(4))-methyltransferase RsmH"/>
    <property type="match status" value="1"/>
</dbReference>
<evidence type="ECO:0000256" key="2">
    <source>
        <dbReference type="ARBA" id="ARBA00022490"/>
    </source>
</evidence>
<protein>
    <recommendedName>
        <fullName evidence="7">Ribosomal RNA small subunit methyltransferase H</fullName>
        <ecNumber evidence="7">2.1.1.199</ecNumber>
    </recommendedName>
    <alternativeName>
        <fullName evidence="7">16S rRNA m(4)C1402 methyltransferase</fullName>
    </alternativeName>
    <alternativeName>
        <fullName evidence="7">rRNA (cytosine-N(4)-)-methyltransferase RsmH</fullName>
    </alternativeName>
</protein>
<dbReference type="GO" id="GO:0005737">
    <property type="term" value="C:cytoplasm"/>
    <property type="evidence" value="ECO:0007669"/>
    <property type="project" value="UniProtKB-SubCell"/>
</dbReference>
<reference evidence="9 10" key="1">
    <citation type="journal article" date="2013" name="Stand. Genomic Sci.">
        <title>Genomic Encyclopedia of Type Strains, Phase I: The one thousand microbial genomes (KMG-I) project.</title>
        <authorList>
            <person name="Kyrpides N.C."/>
            <person name="Woyke T."/>
            <person name="Eisen J.A."/>
            <person name="Garrity G."/>
            <person name="Lilburn T.G."/>
            <person name="Beck B.J."/>
            <person name="Whitman W.B."/>
            <person name="Hugenholtz P."/>
            <person name="Klenk H.P."/>
        </authorList>
    </citation>
    <scope>NUCLEOTIDE SEQUENCE [LARGE SCALE GENOMIC DNA]</scope>
    <source>
        <strain evidence="9 10">DSM 45044</strain>
    </source>
</reference>
<organism evidence="9 10">
    <name type="scientific">Stackebrandtia albiflava</name>
    <dbReference type="NCBI Taxonomy" id="406432"/>
    <lineage>
        <taxon>Bacteria</taxon>
        <taxon>Bacillati</taxon>
        <taxon>Actinomycetota</taxon>
        <taxon>Actinomycetes</taxon>
        <taxon>Glycomycetales</taxon>
        <taxon>Glycomycetaceae</taxon>
        <taxon>Stackebrandtia</taxon>
    </lineage>
</organism>
<keyword evidence="5 7" id="KW-0808">Transferase</keyword>
<feature type="region of interest" description="Disordered" evidence="8">
    <location>
        <begin position="293"/>
        <end position="341"/>
    </location>
</feature>
<dbReference type="InterPro" id="IPR023397">
    <property type="entry name" value="SAM-dep_MeTrfase_MraW_recog"/>
</dbReference>
<comment type="similarity">
    <text evidence="1 7">Belongs to the methyltransferase superfamily. RsmH family.</text>
</comment>
<evidence type="ECO:0000256" key="3">
    <source>
        <dbReference type="ARBA" id="ARBA00022552"/>
    </source>
</evidence>
<proteinExistence type="inferred from homology"/>
<evidence type="ECO:0000256" key="6">
    <source>
        <dbReference type="ARBA" id="ARBA00022691"/>
    </source>
</evidence>
<comment type="function">
    <text evidence="7">Specifically methylates the N4 position of cytidine in position 1402 (C1402) of 16S rRNA.</text>
</comment>
<dbReference type="Gene3D" id="3.40.50.150">
    <property type="entry name" value="Vaccinia Virus protein VP39"/>
    <property type="match status" value="1"/>
</dbReference>
<keyword evidence="10" id="KW-1185">Reference proteome</keyword>
<dbReference type="SUPFAM" id="SSF81799">
    <property type="entry name" value="Putative methyltransferase TM0872, insert domain"/>
    <property type="match status" value="1"/>
</dbReference>
<feature type="binding site" evidence="7">
    <location>
        <position position="109"/>
    </location>
    <ligand>
        <name>S-adenosyl-L-methionine</name>
        <dbReference type="ChEBI" id="CHEBI:59789"/>
    </ligand>
</feature>
<evidence type="ECO:0000256" key="4">
    <source>
        <dbReference type="ARBA" id="ARBA00022603"/>
    </source>
</evidence>
<dbReference type="GO" id="GO:0071424">
    <property type="term" value="F:rRNA (cytosine-N4-)-methyltransferase activity"/>
    <property type="evidence" value="ECO:0007669"/>
    <property type="project" value="UniProtKB-UniRule"/>
</dbReference>
<dbReference type="PANTHER" id="PTHR11265">
    <property type="entry name" value="S-ADENOSYL-METHYLTRANSFERASE MRAW"/>
    <property type="match status" value="1"/>
</dbReference>
<dbReference type="EC" id="2.1.1.199" evidence="7"/>
<feature type="binding site" evidence="7">
    <location>
        <position position="88"/>
    </location>
    <ligand>
        <name>S-adenosyl-L-methionine</name>
        <dbReference type="ChEBI" id="CHEBI:59789"/>
    </ligand>
</feature>
<name>A0A562VC89_9ACTN</name>
<evidence type="ECO:0000256" key="8">
    <source>
        <dbReference type="SAM" id="MobiDB-lite"/>
    </source>
</evidence>
<dbReference type="PANTHER" id="PTHR11265:SF0">
    <property type="entry name" value="12S RRNA N4-METHYLCYTIDINE METHYLTRANSFERASE"/>
    <property type="match status" value="1"/>
</dbReference>
<dbReference type="Pfam" id="PF01795">
    <property type="entry name" value="Methyltransf_5"/>
    <property type="match status" value="1"/>
</dbReference>
<comment type="subcellular location">
    <subcellularLocation>
        <location evidence="7">Cytoplasm</location>
    </subcellularLocation>
</comment>
<accession>A0A562VC89</accession>
<dbReference type="InterPro" id="IPR029063">
    <property type="entry name" value="SAM-dependent_MTases_sf"/>
</dbReference>
<dbReference type="Gene3D" id="1.10.150.170">
    <property type="entry name" value="Putative methyltransferase TM0872, insert domain"/>
    <property type="match status" value="1"/>
</dbReference>
<dbReference type="EMBL" id="VLLL01000005">
    <property type="protein sequence ID" value="TWJ15431.1"/>
    <property type="molecule type" value="Genomic_DNA"/>
</dbReference>
<comment type="caution">
    <text evidence="9">The sequence shown here is derived from an EMBL/GenBank/DDBJ whole genome shotgun (WGS) entry which is preliminary data.</text>
</comment>
<feature type="compositionally biased region" description="Basic and acidic residues" evidence="8">
    <location>
        <begin position="328"/>
        <end position="341"/>
    </location>
</feature>
<comment type="catalytic activity">
    <reaction evidence="7">
        <text>cytidine(1402) in 16S rRNA + S-adenosyl-L-methionine = N(4)-methylcytidine(1402) in 16S rRNA + S-adenosyl-L-homocysteine + H(+)</text>
        <dbReference type="Rhea" id="RHEA:42928"/>
        <dbReference type="Rhea" id="RHEA-COMP:10286"/>
        <dbReference type="Rhea" id="RHEA-COMP:10287"/>
        <dbReference type="ChEBI" id="CHEBI:15378"/>
        <dbReference type="ChEBI" id="CHEBI:57856"/>
        <dbReference type="ChEBI" id="CHEBI:59789"/>
        <dbReference type="ChEBI" id="CHEBI:74506"/>
        <dbReference type="ChEBI" id="CHEBI:82748"/>
        <dbReference type="EC" id="2.1.1.199"/>
    </reaction>
</comment>
<keyword evidence="4 7" id="KW-0489">Methyltransferase</keyword>